<keyword evidence="3" id="KW-0472">Membrane</keyword>
<evidence type="ECO:0000256" key="1">
    <source>
        <dbReference type="PROSITE-ProRule" id="PRU00339"/>
    </source>
</evidence>
<keyword evidence="1" id="KW-0802">TPR repeat</keyword>
<reference evidence="4" key="1">
    <citation type="submission" date="2019-02" db="EMBL/GenBank/DDBJ databases">
        <authorList>
            <person name="Gruber-Vodicka R. H."/>
            <person name="Seah K. B. B."/>
        </authorList>
    </citation>
    <scope>NUCLEOTIDE SEQUENCE</scope>
    <source>
        <strain evidence="4">BECK_M7</strain>
    </source>
</reference>
<feature type="transmembrane region" description="Helical" evidence="3">
    <location>
        <begin position="42"/>
        <end position="63"/>
    </location>
</feature>
<evidence type="ECO:0000256" key="2">
    <source>
        <dbReference type="SAM" id="MobiDB-lite"/>
    </source>
</evidence>
<feature type="repeat" description="TPR" evidence="1">
    <location>
        <begin position="573"/>
        <end position="606"/>
    </location>
</feature>
<dbReference type="InterPro" id="IPR052384">
    <property type="entry name" value="TMTC_O-mannosyltransferase"/>
</dbReference>
<accession>A0A450U514</accession>
<dbReference type="GO" id="GO:0000030">
    <property type="term" value="F:mannosyltransferase activity"/>
    <property type="evidence" value="ECO:0007669"/>
    <property type="project" value="TreeGrafter"/>
</dbReference>
<feature type="compositionally biased region" description="Polar residues" evidence="2">
    <location>
        <begin position="71"/>
        <end position="84"/>
    </location>
</feature>
<dbReference type="SUPFAM" id="SSF48452">
    <property type="entry name" value="TPR-like"/>
    <property type="match status" value="2"/>
</dbReference>
<feature type="region of interest" description="Disordered" evidence="2">
    <location>
        <begin position="71"/>
        <end position="93"/>
    </location>
</feature>
<feature type="repeat" description="TPR" evidence="1">
    <location>
        <begin position="437"/>
        <end position="470"/>
    </location>
</feature>
<dbReference type="AlphaFoldDB" id="A0A450U514"/>
<dbReference type="InterPro" id="IPR011990">
    <property type="entry name" value="TPR-like_helical_dom_sf"/>
</dbReference>
<dbReference type="PROSITE" id="PS50005">
    <property type="entry name" value="TPR"/>
    <property type="match status" value="3"/>
</dbReference>
<name>A0A450U514_9GAMM</name>
<dbReference type="GO" id="GO:0035269">
    <property type="term" value="P:protein O-linked glycosylation via mannose"/>
    <property type="evidence" value="ECO:0007669"/>
    <property type="project" value="TreeGrafter"/>
</dbReference>
<protein>
    <submittedName>
        <fullName evidence="4">Flp pilus assembly protein TadD, contains TPR repeats</fullName>
    </submittedName>
</protein>
<dbReference type="Gene3D" id="1.25.40.10">
    <property type="entry name" value="Tetratricopeptide repeat domain"/>
    <property type="match status" value="2"/>
</dbReference>
<dbReference type="SMART" id="SM00028">
    <property type="entry name" value="TPR"/>
    <property type="match status" value="8"/>
</dbReference>
<gene>
    <name evidence="4" type="ORF">BECKLFY1418B_GA0070995_1001107</name>
</gene>
<dbReference type="PANTHER" id="PTHR44216:SF3">
    <property type="entry name" value="PROTEIN O-MANNOSYL-TRANSFERASE TMTC2"/>
    <property type="match status" value="1"/>
</dbReference>
<dbReference type="Pfam" id="PF14559">
    <property type="entry name" value="TPR_19"/>
    <property type="match status" value="1"/>
</dbReference>
<dbReference type="PANTHER" id="PTHR44216">
    <property type="entry name" value="PROTEIN O-MANNOSYL-TRANSFERASE TMTC2"/>
    <property type="match status" value="1"/>
</dbReference>
<dbReference type="EMBL" id="CAADFF010000001">
    <property type="protein sequence ID" value="VFJ86077.1"/>
    <property type="molecule type" value="Genomic_DNA"/>
</dbReference>
<keyword evidence="3" id="KW-0812">Transmembrane</keyword>
<dbReference type="InterPro" id="IPR019734">
    <property type="entry name" value="TPR_rpt"/>
</dbReference>
<organism evidence="4">
    <name type="scientific">Candidatus Kentrum sp. LFY</name>
    <dbReference type="NCBI Taxonomy" id="2126342"/>
    <lineage>
        <taxon>Bacteria</taxon>
        <taxon>Pseudomonadati</taxon>
        <taxon>Pseudomonadota</taxon>
        <taxon>Gammaproteobacteria</taxon>
        <taxon>Candidatus Kentrum</taxon>
    </lineage>
</organism>
<keyword evidence="3" id="KW-1133">Transmembrane helix</keyword>
<sequence>MEQPRWAMVFHPETNMDSFMKHNPGLEHDPGLASRFRQSMRLFLISSLFTVIALGAACMGPDVRHEKLQGTTVAEDTVSPTTQPTEPPKKGFTDKTLNDLLVAELARQRNRLPLAVSRYLDAAIASRDAGIAEQATRTALLAKDQERALEAARLWMEFDPDAIDAKQIYAALSIHAGNIAESVPILRALLEDPDIPSDRRFTLVGDLLIQGEDKEAALAIMERIVAQYDDDPNALFALAHFLVRIEKQQRATDLLEQVITMDDGKNPLVWLYYAKFLQSQGNTARALDTLFDALANGIEDKNLRIGLARLLIGEKRYEEAREQFERHLSSHPEDAEVRYILALFLMQIEQLEEARKHLLHLVHQGDFVHEVHFNLGQIAESRQDLPGAMDLYRKVEDGPHYLDAQLHIADLLVRQKDLRAAREHLHSVSPGSAEESIRLYRIEGSMLIEADDLEEAMLVYDAALHDHPEDSELLYDRAMLAGRMDRISILERDLRRLLSKEPDHADALNALGYTLADRTDRHQEAMALIQRALALSPDSYHILDSMGWVLYRLGRHQEALGYLQRALASRQDAEIAAHLGEVLWVTGDRKAAREVWNKALEEAPGDERLLEVMKRFGILDSE</sequence>
<evidence type="ECO:0000313" key="4">
    <source>
        <dbReference type="EMBL" id="VFJ86077.1"/>
    </source>
</evidence>
<proteinExistence type="predicted"/>
<dbReference type="Pfam" id="PF13432">
    <property type="entry name" value="TPR_16"/>
    <property type="match status" value="2"/>
</dbReference>
<feature type="repeat" description="TPR" evidence="1">
    <location>
        <begin position="301"/>
        <end position="334"/>
    </location>
</feature>
<evidence type="ECO:0000256" key="3">
    <source>
        <dbReference type="SAM" id="Phobius"/>
    </source>
</evidence>